<keyword evidence="2" id="KW-1133">Transmembrane helix</keyword>
<comment type="caution">
    <text evidence="3">The sequence shown here is derived from an EMBL/GenBank/DDBJ whole genome shotgun (WGS) entry which is preliminary data.</text>
</comment>
<feature type="compositionally biased region" description="Polar residues" evidence="1">
    <location>
        <begin position="317"/>
        <end position="334"/>
    </location>
</feature>
<feature type="region of interest" description="Disordered" evidence="1">
    <location>
        <begin position="404"/>
        <end position="431"/>
    </location>
</feature>
<evidence type="ECO:0000256" key="2">
    <source>
        <dbReference type="SAM" id="Phobius"/>
    </source>
</evidence>
<evidence type="ECO:0000313" key="4">
    <source>
        <dbReference type="Proteomes" id="UP001221142"/>
    </source>
</evidence>
<name>A0AAD7BH09_9AGAR</name>
<dbReference type="EMBL" id="JARKIF010000016">
    <property type="protein sequence ID" value="KAJ7620995.1"/>
    <property type="molecule type" value="Genomic_DNA"/>
</dbReference>
<evidence type="ECO:0000256" key="1">
    <source>
        <dbReference type="SAM" id="MobiDB-lite"/>
    </source>
</evidence>
<feature type="compositionally biased region" description="Basic and acidic residues" evidence="1">
    <location>
        <begin position="404"/>
        <end position="421"/>
    </location>
</feature>
<accession>A0AAD7BH09</accession>
<dbReference type="Proteomes" id="UP001221142">
    <property type="component" value="Unassembled WGS sequence"/>
</dbReference>
<dbReference type="AlphaFoldDB" id="A0AAD7BH09"/>
<gene>
    <name evidence="3" type="ORF">FB45DRAFT_132484</name>
</gene>
<evidence type="ECO:0000313" key="3">
    <source>
        <dbReference type="EMBL" id="KAJ7620995.1"/>
    </source>
</evidence>
<reference evidence="3" key="1">
    <citation type="submission" date="2023-03" db="EMBL/GenBank/DDBJ databases">
        <title>Massive genome expansion in bonnet fungi (Mycena s.s.) driven by repeated elements and novel gene families across ecological guilds.</title>
        <authorList>
            <consortium name="Lawrence Berkeley National Laboratory"/>
            <person name="Harder C.B."/>
            <person name="Miyauchi S."/>
            <person name="Viragh M."/>
            <person name="Kuo A."/>
            <person name="Thoen E."/>
            <person name="Andreopoulos B."/>
            <person name="Lu D."/>
            <person name="Skrede I."/>
            <person name="Drula E."/>
            <person name="Henrissat B."/>
            <person name="Morin E."/>
            <person name="Kohler A."/>
            <person name="Barry K."/>
            <person name="LaButti K."/>
            <person name="Morin E."/>
            <person name="Salamov A."/>
            <person name="Lipzen A."/>
            <person name="Mereny Z."/>
            <person name="Hegedus B."/>
            <person name="Baldrian P."/>
            <person name="Stursova M."/>
            <person name="Weitz H."/>
            <person name="Taylor A."/>
            <person name="Grigoriev I.V."/>
            <person name="Nagy L.G."/>
            <person name="Martin F."/>
            <person name="Kauserud H."/>
        </authorList>
    </citation>
    <scope>NUCLEOTIDE SEQUENCE</scope>
    <source>
        <strain evidence="3">9284</strain>
    </source>
</reference>
<keyword evidence="2" id="KW-0472">Membrane</keyword>
<feature type="transmembrane region" description="Helical" evidence="2">
    <location>
        <begin position="242"/>
        <end position="268"/>
    </location>
</feature>
<feature type="region of interest" description="Disordered" evidence="1">
    <location>
        <begin position="303"/>
        <end position="339"/>
    </location>
</feature>
<protein>
    <submittedName>
        <fullName evidence="3">Uncharacterized protein</fullName>
    </submittedName>
</protein>
<keyword evidence="4" id="KW-1185">Reference proteome</keyword>
<proteinExistence type="predicted"/>
<organism evidence="3 4">
    <name type="scientific">Roridomyces roridus</name>
    <dbReference type="NCBI Taxonomy" id="1738132"/>
    <lineage>
        <taxon>Eukaryota</taxon>
        <taxon>Fungi</taxon>
        <taxon>Dikarya</taxon>
        <taxon>Basidiomycota</taxon>
        <taxon>Agaricomycotina</taxon>
        <taxon>Agaricomycetes</taxon>
        <taxon>Agaricomycetidae</taxon>
        <taxon>Agaricales</taxon>
        <taxon>Marasmiineae</taxon>
        <taxon>Mycenaceae</taxon>
        <taxon>Roridomyces</taxon>
    </lineage>
</organism>
<sequence length="431" mass="46286">MLVSPVLRHSWPEPTAVPSKTPLLEPRQTIADQSAVEAAEQRCQTASGNEVISCFPTADVVIPQHQWASLVWNSNDPNFSQDNRVDIYLFHGDSLEEIVKFPNQINPEGQAGLFRYQVNDTWWGDRGANWAGTNISYPFYWLVQRAGESLTDGFQQPQTIFSAVQTTFADSIISSMQSSSASASVASAASVSSAAGAKLQTTVTTPAPSIPISITTTIHGTPTVIPNPQLQSAAGSSPFPHWAIALIVVGIVLIAAACGSMLFAIYCLRDRERRRRRDEDMGRMQQVPSSPVMVEAEDALPASGAAGAGGGLARDTSGASHAQRTVSPDSSLSRSADHAHPFSGADAAIMAAAFRTGLRRPLSAEIEEGEALTRTQSPDPTHAHERESLLMSMGSEVGADIRSVESLRRVREQSSEGEHGFEIPSPHQRSF</sequence>
<keyword evidence="2" id="KW-0812">Transmembrane</keyword>